<keyword evidence="2" id="KW-1185">Reference proteome</keyword>
<protein>
    <recommendedName>
        <fullName evidence="3">DUF2971 domain-containing protein</fullName>
    </recommendedName>
</protein>
<proteinExistence type="predicted"/>
<dbReference type="Proteomes" id="UP000019024">
    <property type="component" value="Chromosome"/>
</dbReference>
<dbReference type="AlphaFoldDB" id="W0JTT2"/>
<dbReference type="STRING" id="797299.HALLA_05700"/>
<evidence type="ECO:0000313" key="1">
    <source>
        <dbReference type="EMBL" id="AHG00717.1"/>
    </source>
</evidence>
<dbReference type="OrthoDB" id="270754at2157"/>
<dbReference type="RefSeq" id="WP_049951636.1">
    <property type="nucleotide sequence ID" value="NZ_CP007055.1"/>
</dbReference>
<evidence type="ECO:0000313" key="2">
    <source>
        <dbReference type="Proteomes" id="UP000019024"/>
    </source>
</evidence>
<name>W0JTT2_9EURY</name>
<organism evidence="1 2">
    <name type="scientific">Halostagnicola larsenii XH-48</name>
    <dbReference type="NCBI Taxonomy" id="797299"/>
    <lineage>
        <taxon>Archaea</taxon>
        <taxon>Methanobacteriati</taxon>
        <taxon>Methanobacteriota</taxon>
        <taxon>Stenosarchaea group</taxon>
        <taxon>Halobacteria</taxon>
        <taxon>Halobacteriales</taxon>
        <taxon>Natrialbaceae</taxon>
        <taxon>Halostagnicola</taxon>
    </lineage>
</organism>
<accession>W0JTT2</accession>
<gene>
    <name evidence="1" type="ORF">HALLA_05700</name>
</gene>
<dbReference type="EMBL" id="CP007055">
    <property type="protein sequence ID" value="AHG00717.1"/>
    <property type="molecule type" value="Genomic_DNA"/>
</dbReference>
<reference evidence="1 2" key="1">
    <citation type="submission" date="2014-01" db="EMBL/GenBank/DDBJ databases">
        <authorList>
            <consortium name="DOE Joint Genome Institute"/>
            <person name="Anderson I."/>
            <person name="Huntemann M."/>
            <person name="Han J."/>
            <person name="Chen A."/>
            <person name="Kyrpides N."/>
            <person name="Mavromatis K."/>
            <person name="Markowitz V."/>
            <person name="Palaniappan K."/>
            <person name="Ivanova N."/>
            <person name="Schaumberg A."/>
            <person name="Pati A."/>
            <person name="Liolios K."/>
            <person name="Nordberg H.P."/>
            <person name="Cantor M.N."/>
            <person name="Hua S.X."/>
            <person name="Woyke T."/>
        </authorList>
    </citation>
    <scope>NUCLEOTIDE SEQUENCE [LARGE SCALE GENOMIC DNA]</scope>
    <source>
        <strain evidence="1 2">XH-48</strain>
    </source>
</reference>
<dbReference type="eggNOG" id="arCOG07807">
    <property type="taxonomic scope" value="Archaea"/>
</dbReference>
<dbReference type="HOGENOM" id="CLU_073012_0_0_2"/>
<dbReference type="KEGG" id="hlr:HALLA_05700"/>
<dbReference type="GeneID" id="25144000"/>
<sequence length="280" mass="32785">MPYEPHDKFPEPEDDDQTIWRYLEFPQIMSILEHESLWFTAANGFEDPYEGSFTMPDLEEVVEKALAMGWDIEEEELMKMVQSTPDHFQNDLFLNCWHMNEYESAAMWNQYSLADGGIAVRSTVHRFKDALSACKEYDVSLSPVVYADFREEVVRETFLPRRFLYKRKSYEHEKELRAIIHLQDILEVETSVAREKGLNIRHPDKEVQQYPRIEPYASMLREELPPGLYVSVDLDILIDKIFVAPDAPGWFEETVKEIVDTYALSSVEVEKSSLKSELLK</sequence>
<evidence type="ECO:0008006" key="3">
    <source>
        <dbReference type="Google" id="ProtNLM"/>
    </source>
</evidence>